<evidence type="ECO:0000256" key="1">
    <source>
        <dbReference type="SAM" id="Phobius"/>
    </source>
</evidence>
<proteinExistence type="predicted"/>
<gene>
    <name evidence="2" type="ORF">ACFQ03_01240</name>
</gene>
<dbReference type="EMBL" id="JBHTIU010000003">
    <property type="protein sequence ID" value="MFD0867772.1"/>
    <property type="molecule type" value="Genomic_DNA"/>
</dbReference>
<feature type="transmembrane region" description="Helical" evidence="1">
    <location>
        <begin position="15"/>
        <end position="34"/>
    </location>
</feature>
<evidence type="ECO:0000313" key="2">
    <source>
        <dbReference type="EMBL" id="MFD0867772.1"/>
    </source>
</evidence>
<dbReference type="PROSITE" id="PS51257">
    <property type="entry name" value="PROKAR_LIPOPROTEIN"/>
    <property type="match status" value="1"/>
</dbReference>
<comment type="caution">
    <text evidence="2">The sequence shown here is derived from an EMBL/GenBank/DDBJ whole genome shotgun (WGS) entry which is preliminary data.</text>
</comment>
<keyword evidence="1" id="KW-0812">Transmembrane</keyword>
<keyword evidence="3" id="KW-1185">Reference proteome</keyword>
<name>A0ABW3D301_9BACL</name>
<keyword evidence="1" id="KW-0472">Membrane</keyword>
<dbReference type="RefSeq" id="WP_144933325.1">
    <property type="nucleotide sequence ID" value="NZ_JBHTIU010000003.1"/>
</dbReference>
<evidence type="ECO:0000313" key="3">
    <source>
        <dbReference type="Proteomes" id="UP001597120"/>
    </source>
</evidence>
<protein>
    <recommendedName>
        <fullName evidence="4">Lipoprotein</fullName>
    </recommendedName>
</protein>
<keyword evidence="1" id="KW-1133">Transmembrane helix</keyword>
<dbReference type="Proteomes" id="UP001597120">
    <property type="component" value="Unassembled WGS sequence"/>
</dbReference>
<reference evidence="3" key="1">
    <citation type="journal article" date="2019" name="Int. J. Syst. Evol. Microbiol.">
        <title>The Global Catalogue of Microorganisms (GCM) 10K type strain sequencing project: providing services to taxonomists for standard genome sequencing and annotation.</title>
        <authorList>
            <consortium name="The Broad Institute Genomics Platform"/>
            <consortium name="The Broad Institute Genome Sequencing Center for Infectious Disease"/>
            <person name="Wu L."/>
            <person name="Ma J."/>
        </authorList>
    </citation>
    <scope>NUCLEOTIDE SEQUENCE [LARGE SCALE GENOMIC DNA]</scope>
    <source>
        <strain evidence="3">CCUG 57263</strain>
    </source>
</reference>
<evidence type="ECO:0008006" key="4">
    <source>
        <dbReference type="Google" id="ProtNLM"/>
    </source>
</evidence>
<sequence length="252" mass="28640">MIADLRWSRRWRQPLTGLMLILTVMLLSGCMYSGEVKKRNAPASGEFIVIVQNAVDQYKERTGVLPIKNKESDTPIYEKYFIDFNKLTQSNLLSMVPTNSFENGGTAIYVLVDVETEPKVKLMDLPLYQQMVDIQREVFAYRDKQGKLPKGEKVAEGVYLLDFEQLRMKKPVIQSPNSGQTLPVLVEDTGDVYIDYALDIMKVMEKKGSETIGPDTDLREILVAESLFVPAWSLPYKWIDGMPKLVNSFGQS</sequence>
<organism evidence="2 3">
    <name type="scientific">Paenibacillus residui</name>
    <dbReference type="NCBI Taxonomy" id="629724"/>
    <lineage>
        <taxon>Bacteria</taxon>
        <taxon>Bacillati</taxon>
        <taxon>Bacillota</taxon>
        <taxon>Bacilli</taxon>
        <taxon>Bacillales</taxon>
        <taxon>Paenibacillaceae</taxon>
        <taxon>Paenibacillus</taxon>
    </lineage>
</organism>
<accession>A0ABW3D301</accession>